<evidence type="ECO:0000256" key="11">
    <source>
        <dbReference type="ARBA" id="ARBA00023027"/>
    </source>
</evidence>
<comment type="subcellular location">
    <subcellularLocation>
        <location evidence="1 15">Mitochondrion membrane</location>
        <topology evidence="1 15">Multi-pass membrane protein</topology>
    </subcellularLocation>
</comment>
<keyword evidence="10 15" id="KW-1133">Transmembrane helix</keyword>
<feature type="transmembrane region" description="Helical" evidence="15">
    <location>
        <begin position="20"/>
        <end position="43"/>
    </location>
</feature>
<dbReference type="AlphaFoldDB" id="A0A0S2MRU8"/>
<accession>A0A0S2MRU8</accession>
<organism evidence="16">
    <name type="scientific">Dermestidae sp. GENSP01</name>
    <dbReference type="NCBI Taxonomy" id="1205804"/>
    <lineage>
        <taxon>Eukaryota</taxon>
        <taxon>Metazoa</taxon>
        <taxon>Ecdysozoa</taxon>
        <taxon>Arthropoda</taxon>
        <taxon>Hexapoda</taxon>
        <taxon>Insecta</taxon>
        <taxon>Pterygota</taxon>
        <taxon>Neoptera</taxon>
        <taxon>Endopterygota</taxon>
        <taxon>Coleoptera</taxon>
        <taxon>Polyphaga</taxon>
        <taxon>Bostrichiformia</taxon>
        <taxon>Dermestidae</taxon>
    </lineage>
</organism>
<evidence type="ECO:0000256" key="6">
    <source>
        <dbReference type="ARBA" id="ARBA00022660"/>
    </source>
</evidence>
<dbReference type="GO" id="GO:0031966">
    <property type="term" value="C:mitochondrial membrane"/>
    <property type="evidence" value="ECO:0007669"/>
    <property type="project" value="UniProtKB-SubCell"/>
</dbReference>
<dbReference type="InterPro" id="IPR050269">
    <property type="entry name" value="ComplexI_Subunit6"/>
</dbReference>
<protein>
    <recommendedName>
        <fullName evidence="4 15">NADH-ubiquinone oxidoreductase chain 6</fullName>
        <ecNumber evidence="3 15">7.1.1.2</ecNumber>
    </recommendedName>
</protein>
<keyword evidence="9 15" id="KW-0249">Electron transport</keyword>
<keyword evidence="12 15" id="KW-0496">Mitochondrion</keyword>
<evidence type="ECO:0000256" key="15">
    <source>
        <dbReference type="RuleBase" id="RU004430"/>
    </source>
</evidence>
<feature type="transmembrane region" description="Helical" evidence="15">
    <location>
        <begin position="49"/>
        <end position="68"/>
    </location>
</feature>
<evidence type="ECO:0000256" key="9">
    <source>
        <dbReference type="ARBA" id="ARBA00022982"/>
    </source>
</evidence>
<keyword evidence="8 15" id="KW-1278">Translocase</keyword>
<dbReference type="EMBL" id="JX412839">
    <property type="protein sequence ID" value="ALO77457.1"/>
    <property type="molecule type" value="Genomic_DNA"/>
</dbReference>
<evidence type="ECO:0000256" key="4">
    <source>
        <dbReference type="ARBA" id="ARBA00021095"/>
    </source>
</evidence>
<feature type="transmembrane region" description="Helical" evidence="15">
    <location>
        <begin position="136"/>
        <end position="157"/>
    </location>
</feature>
<evidence type="ECO:0000256" key="7">
    <source>
        <dbReference type="ARBA" id="ARBA00022692"/>
    </source>
</evidence>
<comment type="catalytic activity">
    <reaction evidence="14 15">
        <text>a ubiquinone + NADH + 5 H(+)(in) = a ubiquinol + NAD(+) + 4 H(+)(out)</text>
        <dbReference type="Rhea" id="RHEA:29091"/>
        <dbReference type="Rhea" id="RHEA-COMP:9565"/>
        <dbReference type="Rhea" id="RHEA-COMP:9566"/>
        <dbReference type="ChEBI" id="CHEBI:15378"/>
        <dbReference type="ChEBI" id="CHEBI:16389"/>
        <dbReference type="ChEBI" id="CHEBI:17976"/>
        <dbReference type="ChEBI" id="CHEBI:57540"/>
        <dbReference type="ChEBI" id="CHEBI:57945"/>
        <dbReference type="EC" id="7.1.1.2"/>
    </reaction>
</comment>
<dbReference type="PANTHER" id="PTHR11435:SF1">
    <property type="entry name" value="NADH-UBIQUINONE OXIDOREDUCTASE CHAIN 6"/>
    <property type="match status" value="1"/>
</dbReference>
<keyword evidence="15" id="KW-0830">Ubiquinone</keyword>
<dbReference type="EC" id="7.1.1.2" evidence="3 15"/>
<keyword evidence="7 15" id="KW-0812">Transmembrane</keyword>
<dbReference type="InterPro" id="IPR001457">
    <property type="entry name" value="NADH_UbQ/plastoQ_OxRdtase_su6"/>
</dbReference>
<evidence type="ECO:0000313" key="16">
    <source>
        <dbReference type="EMBL" id="ALO77457.1"/>
    </source>
</evidence>
<proteinExistence type="inferred from homology"/>
<evidence type="ECO:0000256" key="13">
    <source>
        <dbReference type="ARBA" id="ARBA00023136"/>
    </source>
</evidence>
<dbReference type="PANTHER" id="PTHR11435">
    <property type="entry name" value="NADH UBIQUINONE OXIDOREDUCTASE SUBUNIT ND6"/>
    <property type="match status" value="1"/>
</dbReference>
<comment type="similarity">
    <text evidence="2 15">Belongs to the complex I subunit 6 family.</text>
</comment>
<dbReference type="Pfam" id="PF00499">
    <property type="entry name" value="Oxidored_q3"/>
    <property type="match status" value="1"/>
</dbReference>
<evidence type="ECO:0000256" key="12">
    <source>
        <dbReference type="ARBA" id="ARBA00023128"/>
    </source>
</evidence>
<evidence type="ECO:0000256" key="8">
    <source>
        <dbReference type="ARBA" id="ARBA00022967"/>
    </source>
</evidence>
<keyword evidence="13 15" id="KW-0472">Membrane</keyword>
<reference evidence="16" key="1">
    <citation type="submission" date="2012-06" db="EMBL/GenBank/DDBJ databases">
        <title>Mitogenomics of the Coleoptera under dense taxon sampling.</title>
        <authorList>
            <person name="Timmermans M.J.T.N."/>
            <person name="Lim J."/>
            <person name="Dodsworth S."/>
            <person name="Haran J."/>
            <person name="Ahrens D."/>
            <person name="Bocak L."/>
            <person name="London A."/>
            <person name="Culverwell L."/>
            <person name="Vogler A.P."/>
        </authorList>
    </citation>
    <scope>NUCLEOTIDE SEQUENCE</scope>
</reference>
<evidence type="ECO:0000256" key="3">
    <source>
        <dbReference type="ARBA" id="ARBA00012944"/>
    </source>
</evidence>
<name>A0A0S2MRU8_9COLE</name>
<gene>
    <name evidence="16" type="primary">nad6</name>
</gene>
<keyword evidence="11 15" id="KW-0520">NAD</keyword>
<dbReference type="GO" id="GO:0008137">
    <property type="term" value="F:NADH dehydrogenase (ubiquinone) activity"/>
    <property type="evidence" value="ECO:0007669"/>
    <property type="project" value="UniProtKB-UniRule"/>
</dbReference>
<evidence type="ECO:0000256" key="14">
    <source>
        <dbReference type="ARBA" id="ARBA00049551"/>
    </source>
</evidence>
<keyword evidence="5 15" id="KW-0813">Transport</keyword>
<comment type="function">
    <text evidence="15">Core subunit of the mitochondrial membrane respiratory chain NADH dehydrogenase (Complex I) which catalyzes electron transfer from NADH through the respiratory chain, using ubiquinone as an electron acceptor. Essential for the catalytic activity and assembly of complex I.</text>
</comment>
<geneLocation type="mitochondrion" evidence="16"/>
<evidence type="ECO:0000256" key="1">
    <source>
        <dbReference type="ARBA" id="ARBA00004225"/>
    </source>
</evidence>
<sequence>MIISLLMSTSMIMSIMFTQLNHPLSMGLTLLMQTLCMTMISGYMNLSFWFSYIMFIVMVGGMLVLFIYMTSIASNEKFMFSKTTFSSMMITSLATSLIWAENFTTTMKINNPESTNVYSQDMLYTTMSKYFMEKSMPIMMTVILFLLIALIAVVKITNVKYGALRQKL</sequence>
<evidence type="ECO:0000256" key="10">
    <source>
        <dbReference type="ARBA" id="ARBA00022989"/>
    </source>
</evidence>
<keyword evidence="6 15" id="KW-0679">Respiratory chain</keyword>
<evidence type="ECO:0000256" key="5">
    <source>
        <dbReference type="ARBA" id="ARBA00022448"/>
    </source>
</evidence>
<evidence type="ECO:0000256" key="2">
    <source>
        <dbReference type="ARBA" id="ARBA00005698"/>
    </source>
</evidence>
<feature type="transmembrane region" description="Helical" evidence="15">
    <location>
        <begin position="80"/>
        <end position="100"/>
    </location>
</feature>